<dbReference type="OMA" id="GTECEQG"/>
<dbReference type="AlphaFoldDB" id="G0TYG2"/>
<organism evidence="1">
    <name type="scientific">Trypanosoma vivax (strain Y486)</name>
    <dbReference type="NCBI Taxonomy" id="1055687"/>
    <lineage>
        <taxon>Eukaryota</taxon>
        <taxon>Discoba</taxon>
        <taxon>Euglenozoa</taxon>
        <taxon>Kinetoplastea</taxon>
        <taxon>Metakinetoplastina</taxon>
        <taxon>Trypanosomatida</taxon>
        <taxon>Trypanosomatidae</taxon>
        <taxon>Trypanosoma</taxon>
        <taxon>Duttonella</taxon>
    </lineage>
</organism>
<sequence>MSQSDDKRTMNFLVYLSPNDSIPQRVQLTVQHPLSAENMLNQIRVQLVQPKAVPYLVPPRISVDATLSFFNVKERCYVTVDGMPLELLQDYGQLLVHSPGFVCPPLPTPIPPCDEQPQVNTSESSSSFPVERPTVVCRNNDCKNVCIGGPANGTECEQGCGAAPSVGGPNSTAGRCGDGSSAGVGNGVSQTMRLMLQVTGIILCKYASSLEDVIEPTKEGVWGLIEEVLYKNGDVAPYSLDPHTVDAFVEMITRSLSLGKEQRLSSAQRIQ</sequence>
<protein>
    <submittedName>
        <fullName evidence="1">Uncharacterized protein</fullName>
    </submittedName>
</protein>
<dbReference type="EMBL" id="HE573023">
    <property type="protein sequence ID" value="CCC49009.1"/>
    <property type="molecule type" value="Genomic_DNA"/>
</dbReference>
<evidence type="ECO:0000313" key="1">
    <source>
        <dbReference type="EMBL" id="CCC49009.1"/>
    </source>
</evidence>
<reference evidence="1" key="1">
    <citation type="journal article" date="2012" name="Proc. Natl. Acad. Sci. U.S.A.">
        <title>Antigenic diversity is generated by distinct evolutionary mechanisms in African trypanosome species.</title>
        <authorList>
            <person name="Jackson A.P."/>
            <person name="Berry A."/>
            <person name="Aslett M."/>
            <person name="Allison H.C."/>
            <person name="Burton P."/>
            <person name="Vavrova-Anderson J."/>
            <person name="Brown R."/>
            <person name="Browne H."/>
            <person name="Corton N."/>
            <person name="Hauser H."/>
            <person name="Gamble J."/>
            <person name="Gilderthorp R."/>
            <person name="Marcello L."/>
            <person name="McQuillan J."/>
            <person name="Otto T.D."/>
            <person name="Quail M.A."/>
            <person name="Sanders M.J."/>
            <person name="van Tonder A."/>
            <person name="Ginger M.L."/>
            <person name="Field M.C."/>
            <person name="Barry J.D."/>
            <person name="Hertz-Fowler C."/>
            <person name="Berriman M."/>
        </authorList>
    </citation>
    <scope>NUCLEOTIDE SEQUENCE</scope>
    <source>
        <strain evidence="1">Y486</strain>
    </source>
</reference>
<gene>
    <name evidence="1" type="ORF">TVY486_0703430</name>
</gene>
<dbReference type="VEuPathDB" id="TriTrypDB:TvY486_0703430"/>
<proteinExistence type="predicted"/>
<accession>G0TYG2</accession>
<name>G0TYG2_TRYVY</name>